<dbReference type="PATRIC" id="fig|742738.3.peg.1429"/>
<dbReference type="HOGENOM" id="CLU_2631938_0_0_9"/>
<gene>
    <name evidence="1" type="ORF">HMPREF9460_01383</name>
</gene>
<organism evidence="1 2">
    <name type="scientific">Flavonifractor plautii 1_3_50AFAA</name>
    <dbReference type="NCBI Taxonomy" id="742738"/>
    <lineage>
        <taxon>Bacteria</taxon>
        <taxon>Bacillati</taxon>
        <taxon>Bacillota</taxon>
        <taxon>Clostridia</taxon>
        <taxon>Eubacteriales</taxon>
        <taxon>Oscillospiraceae</taxon>
        <taxon>Flavonifractor</taxon>
    </lineage>
</organism>
<name>A0A096B9D2_FLAPL</name>
<sequence>MDFLVIEDNIITNIVVAEPDIAEELGFLPWYDGARIGAAYTPPSEAQPPSAEDIALDMLAEHEARLCMLELTTTAAT</sequence>
<protein>
    <submittedName>
        <fullName evidence="1">Uncharacterized protein</fullName>
    </submittedName>
</protein>
<reference evidence="1 2" key="1">
    <citation type="submission" date="2011-08" db="EMBL/GenBank/DDBJ databases">
        <title>The Genome Sequence of Clostridium orbiscindens 1_3_50AFAA.</title>
        <authorList>
            <consortium name="The Broad Institute Genome Sequencing Platform"/>
            <person name="Earl A."/>
            <person name="Ward D."/>
            <person name="Feldgarden M."/>
            <person name="Gevers D."/>
            <person name="Daigneault M."/>
            <person name="Strauss J."/>
            <person name="Allen-Vercoe E."/>
            <person name="Young S.K."/>
            <person name="Zeng Q."/>
            <person name="Gargeya S."/>
            <person name="Fitzgerald M."/>
            <person name="Haas B."/>
            <person name="Abouelleil A."/>
            <person name="Alvarado L."/>
            <person name="Arachchi H.M."/>
            <person name="Berlin A."/>
            <person name="Brown A."/>
            <person name="Chapman S.B."/>
            <person name="Chen Z."/>
            <person name="Dunbar C."/>
            <person name="Freedman E."/>
            <person name="Gearin G."/>
            <person name="Gellesch M."/>
            <person name="Goldberg J."/>
            <person name="Griggs A."/>
            <person name="Gujja S."/>
            <person name="Heiman D."/>
            <person name="Howarth C."/>
            <person name="Larson L."/>
            <person name="Lui A."/>
            <person name="MacDonald P.J.P."/>
            <person name="Montmayeur A."/>
            <person name="Murphy C."/>
            <person name="Neiman D."/>
            <person name="Pearson M."/>
            <person name="Priest M."/>
            <person name="Roberts A."/>
            <person name="Saif S."/>
            <person name="Shea T."/>
            <person name="Shenoy N."/>
            <person name="Sisk P."/>
            <person name="Stolte C."/>
            <person name="Sykes S."/>
            <person name="Wortman J."/>
            <person name="Nusbaum C."/>
            <person name="Birren B."/>
        </authorList>
    </citation>
    <scope>NUCLEOTIDE SEQUENCE [LARGE SCALE GENOMIC DNA]</scope>
    <source>
        <strain evidence="1 2">1_3_50AFAA</strain>
    </source>
</reference>
<evidence type="ECO:0000313" key="2">
    <source>
        <dbReference type="Proteomes" id="UP000029585"/>
    </source>
</evidence>
<dbReference type="AlphaFoldDB" id="A0A096B9D2"/>
<proteinExistence type="predicted"/>
<dbReference type="Proteomes" id="UP000029585">
    <property type="component" value="Unassembled WGS sequence"/>
</dbReference>
<dbReference type="RefSeq" id="WP_044940027.1">
    <property type="nucleotide sequence ID" value="NZ_KN174162.1"/>
</dbReference>
<dbReference type="EMBL" id="ADLO01000051">
    <property type="protein sequence ID" value="KGF56043.1"/>
    <property type="molecule type" value="Genomic_DNA"/>
</dbReference>
<evidence type="ECO:0000313" key="1">
    <source>
        <dbReference type="EMBL" id="KGF56043.1"/>
    </source>
</evidence>
<comment type="caution">
    <text evidence="1">The sequence shown here is derived from an EMBL/GenBank/DDBJ whole genome shotgun (WGS) entry which is preliminary data.</text>
</comment>
<accession>A0A096B9D2</accession>
<keyword evidence="2" id="KW-1185">Reference proteome</keyword>